<sequence>MTPANSAPTQLRRSLHECQYGPLVNNVEVRRLSTSAPALAPVHVLALAVVAATTTVLSAVICEARRDGGRRWTMGWELPELWSVAVGSATTPNARQICDVAA</sequence>
<comment type="caution">
    <text evidence="2">The sequence shown here is derived from an EMBL/GenBank/DDBJ whole genome shotgun (WGS) entry which is preliminary data.</text>
</comment>
<name>A0ABR1LYP1_9PEZI</name>
<keyword evidence="3" id="KW-1185">Reference proteome</keyword>
<proteinExistence type="predicted"/>
<evidence type="ECO:0000256" key="1">
    <source>
        <dbReference type="SAM" id="Phobius"/>
    </source>
</evidence>
<keyword evidence="1" id="KW-0472">Membrane</keyword>
<dbReference type="EMBL" id="JBBPDW010000026">
    <property type="protein sequence ID" value="KAK7540297.1"/>
    <property type="molecule type" value="Genomic_DNA"/>
</dbReference>
<feature type="transmembrane region" description="Helical" evidence="1">
    <location>
        <begin position="38"/>
        <end position="62"/>
    </location>
</feature>
<evidence type="ECO:0000313" key="2">
    <source>
        <dbReference type="EMBL" id="KAK7540297.1"/>
    </source>
</evidence>
<accession>A0ABR1LYP1</accession>
<organism evidence="2 3">
    <name type="scientific">Phyllosticta citricarpa</name>
    <dbReference type="NCBI Taxonomy" id="55181"/>
    <lineage>
        <taxon>Eukaryota</taxon>
        <taxon>Fungi</taxon>
        <taxon>Dikarya</taxon>
        <taxon>Ascomycota</taxon>
        <taxon>Pezizomycotina</taxon>
        <taxon>Dothideomycetes</taxon>
        <taxon>Dothideomycetes incertae sedis</taxon>
        <taxon>Botryosphaeriales</taxon>
        <taxon>Phyllostictaceae</taxon>
        <taxon>Phyllosticta</taxon>
    </lineage>
</organism>
<evidence type="ECO:0000313" key="3">
    <source>
        <dbReference type="Proteomes" id="UP001365128"/>
    </source>
</evidence>
<reference evidence="2 3" key="1">
    <citation type="submission" date="2024-04" db="EMBL/GenBank/DDBJ databases">
        <title>Phyllosticta paracitricarpa is synonymous to the EU quarantine fungus P. citricarpa based on phylogenomic analyses.</title>
        <authorList>
            <consortium name="Lawrence Berkeley National Laboratory"/>
            <person name="Van Ingen-Buijs V.A."/>
            <person name="Van Westerhoven A.C."/>
            <person name="Haridas S."/>
            <person name="Skiadas P."/>
            <person name="Martin F."/>
            <person name="Groenewald J.Z."/>
            <person name="Crous P.W."/>
            <person name="Seidl M.F."/>
        </authorList>
    </citation>
    <scope>NUCLEOTIDE SEQUENCE [LARGE SCALE GENOMIC DNA]</scope>
    <source>
        <strain evidence="2 3">CBS 122670</strain>
    </source>
</reference>
<protein>
    <submittedName>
        <fullName evidence="2">Uncharacterized protein</fullName>
    </submittedName>
</protein>
<gene>
    <name evidence="2" type="ORF">IWX46DRAFT_582628</name>
</gene>
<keyword evidence="1" id="KW-1133">Transmembrane helix</keyword>
<keyword evidence="1" id="KW-0812">Transmembrane</keyword>
<dbReference type="Proteomes" id="UP001365128">
    <property type="component" value="Unassembled WGS sequence"/>
</dbReference>